<dbReference type="CDD" id="cd07302">
    <property type="entry name" value="CHD"/>
    <property type="match status" value="1"/>
</dbReference>
<keyword evidence="4 7" id="KW-0812">Transmembrane</keyword>
<evidence type="ECO:0000259" key="9">
    <source>
        <dbReference type="PROSITE" id="PS50885"/>
    </source>
</evidence>
<dbReference type="Pfam" id="PF00672">
    <property type="entry name" value="HAMP"/>
    <property type="match status" value="1"/>
</dbReference>
<evidence type="ECO:0000256" key="3">
    <source>
        <dbReference type="ARBA" id="ARBA00022475"/>
    </source>
</evidence>
<feature type="domain" description="HAMP" evidence="9">
    <location>
        <begin position="229"/>
        <end position="281"/>
    </location>
</feature>
<comment type="subcellular location">
    <subcellularLocation>
        <location evidence="1">Cell envelope</location>
    </subcellularLocation>
</comment>
<dbReference type="Proteomes" id="UP000422569">
    <property type="component" value="Chromosome"/>
</dbReference>
<keyword evidence="3" id="KW-1003">Cell membrane</keyword>
<dbReference type="InterPro" id="IPR003660">
    <property type="entry name" value="HAMP_dom"/>
</dbReference>
<dbReference type="EMBL" id="CP044331">
    <property type="protein sequence ID" value="QGM97227.1"/>
    <property type="molecule type" value="Genomic_DNA"/>
</dbReference>
<sequence>MFSASIRRKIMGIALALIVLMAITSVASLVLVRRVGDHFEELASGYMPAYGNLARAHIRSLERALALRRMAIETLAPSTDKEKIETLRKAVAAKGQDVEREVAAARAVLGALIKDGGAFDDQKTLVRLDAHLDSLMNETRRFLSNEIETLLKALEAGDSRTVAEALARVDQFRDEVNRGFESVRTEMLSLLRGDGAVTIGALQQVMWIATALTLLAAALGVIFSTLVSDGVTGPVRRLLDGTRAVEAGELDQVIAVTTRDEIGHLTAAFNRMVEQLRLKERILDTFGRYIDPRVVQGLIDKPTLAADGQRRVMTILFCDLAGFTGTSERMTPQGLVKILNRYFSTMSEPIRENDGVIDKYIGDAIMAYWGPPFNEDDEQTGLACLAALDMMARVEELRNSLPELLGMRNAPISIDLRIGVATGEALVGSIGSEQMMNYTVIGDTVNLASRLEGACKHYGVRALVAESTAKGAGEFIEIREIDRVAMAGQGKPERIFEIMGRKGALTRAQSELRENYSDGLAAFRRRDWDGARRAFAAALAVAPEDGPSHAFLARIDEIAASPPREDWDGSWRFDQK</sequence>
<dbReference type="Gene3D" id="3.30.70.1230">
    <property type="entry name" value="Nucleotide cyclase"/>
    <property type="match status" value="1"/>
</dbReference>
<keyword evidence="11" id="KW-1185">Reference proteome</keyword>
<reference evidence="10 11" key="1">
    <citation type="submission" date="2019-09" db="EMBL/GenBank/DDBJ databases">
        <title>Isolation and complete genome sequencing of Methylocystis species.</title>
        <authorList>
            <person name="Rumah B.L."/>
            <person name="Stead C.E."/>
            <person name="Stevens B.C."/>
            <person name="Minton N.P."/>
            <person name="Grosse-Honebrink A."/>
            <person name="Zhang Y."/>
        </authorList>
    </citation>
    <scope>NUCLEOTIDE SEQUENCE [LARGE SCALE GENOMIC DNA]</scope>
    <source>
        <strain evidence="10 11">BRCS2</strain>
    </source>
</reference>
<evidence type="ECO:0000256" key="2">
    <source>
        <dbReference type="ARBA" id="ARBA00005381"/>
    </source>
</evidence>
<feature type="transmembrane region" description="Helical" evidence="7">
    <location>
        <begin position="205"/>
        <end position="227"/>
    </location>
</feature>
<dbReference type="InterPro" id="IPR050697">
    <property type="entry name" value="Adenylyl/Guanylyl_Cyclase_3/4"/>
</dbReference>
<dbReference type="InterPro" id="IPR001054">
    <property type="entry name" value="A/G_cyclase"/>
</dbReference>
<dbReference type="PROSITE" id="PS50885">
    <property type="entry name" value="HAMP"/>
    <property type="match status" value="1"/>
</dbReference>
<protein>
    <submittedName>
        <fullName evidence="10">HAMP domain-containing protein</fullName>
    </submittedName>
</protein>
<dbReference type="RefSeq" id="WP_016921049.1">
    <property type="nucleotide sequence ID" value="NZ_CP044331.1"/>
</dbReference>
<dbReference type="KEGG" id="mpar:F7D14_06870"/>
<keyword evidence="6 7" id="KW-0472">Membrane</keyword>
<evidence type="ECO:0000256" key="5">
    <source>
        <dbReference type="ARBA" id="ARBA00022989"/>
    </source>
</evidence>
<dbReference type="PANTHER" id="PTHR43081">
    <property type="entry name" value="ADENYLATE CYCLASE, TERMINAL-DIFFERENTIATION SPECIFIC-RELATED"/>
    <property type="match status" value="1"/>
</dbReference>
<dbReference type="FunFam" id="3.30.70.1230:FF:000016">
    <property type="entry name" value="Adenylate/guanylate cyclase domain-containing protein"/>
    <property type="match status" value="1"/>
</dbReference>
<keyword evidence="5 7" id="KW-1133">Transmembrane helix</keyword>
<evidence type="ECO:0000256" key="6">
    <source>
        <dbReference type="ARBA" id="ARBA00023136"/>
    </source>
</evidence>
<accession>A0A6B8LXT9</accession>
<evidence type="ECO:0000259" key="8">
    <source>
        <dbReference type="PROSITE" id="PS50125"/>
    </source>
</evidence>
<dbReference type="CDD" id="cd06225">
    <property type="entry name" value="HAMP"/>
    <property type="match status" value="1"/>
</dbReference>
<dbReference type="PANTHER" id="PTHR43081:SF1">
    <property type="entry name" value="ADENYLATE CYCLASE, TERMINAL-DIFFERENTIATION SPECIFIC"/>
    <property type="match status" value="1"/>
</dbReference>
<dbReference type="Gene3D" id="6.10.340.10">
    <property type="match status" value="1"/>
</dbReference>
<dbReference type="AlphaFoldDB" id="A0A6B8LXT9"/>
<proteinExistence type="inferred from homology"/>
<comment type="similarity">
    <text evidence="2">Belongs to the adenylyl cyclase class-3 family.</text>
</comment>
<dbReference type="SUPFAM" id="SSF158472">
    <property type="entry name" value="HAMP domain-like"/>
    <property type="match status" value="1"/>
</dbReference>
<dbReference type="SUPFAM" id="SSF55073">
    <property type="entry name" value="Nucleotide cyclase"/>
    <property type="match status" value="1"/>
</dbReference>
<evidence type="ECO:0000256" key="7">
    <source>
        <dbReference type="SAM" id="Phobius"/>
    </source>
</evidence>
<evidence type="ECO:0000313" key="11">
    <source>
        <dbReference type="Proteomes" id="UP000422569"/>
    </source>
</evidence>
<dbReference type="Pfam" id="PF00211">
    <property type="entry name" value="Guanylate_cyc"/>
    <property type="match status" value="1"/>
</dbReference>
<dbReference type="GO" id="GO:0005886">
    <property type="term" value="C:plasma membrane"/>
    <property type="evidence" value="ECO:0007669"/>
    <property type="project" value="UniProtKB-SubCell"/>
</dbReference>
<name>A0A6B8LXT9_9HYPH</name>
<evidence type="ECO:0000313" key="10">
    <source>
        <dbReference type="EMBL" id="QGM97227.1"/>
    </source>
</evidence>
<dbReference type="SMART" id="SM00044">
    <property type="entry name" value="CYCc"/>
    <property type="match status" value="1"/>
</dbReference>
<evidence type="ECO:0000256" key="4">
    <source>
        <dbReference type="ARBA" id="ARBA00022692"/>
    </source>
</evidence>
<dbReference type="GO" id="GO:0006935">
    <property type="term" value="P:chemotaxis"/>
    <property type="evidence" value="ECO:0007669"/>
    <property type="project" value="InterPro"/>
</dbReference>
<dbReference type="SMART" id="SM00304">
    <property type="entry name" value="HAMP"/>
    <property type="match status" value="1"/>
</dbReference>
<dbReference type="GO" id="GO:0035556">
    <property type="term" value="P:intracellular signal transduction"/>
    <property type="evidence" value="ECO:0007669"/>
    <property type="project" value="InterPro"/>
</dbReference>
<dbReference type="InterPro" id="IPR029787">
    <property type="entry name" value="Nucleotide_cyclase"/>
</dbReference>
<feature type="domain" description="Guanylate cyclase" evidence="8">
    <location>
        <begin position="314"/>
        <end position="452"/>
    </location>
</feature>
<dbReference type="PROSITE" id="PS50125">
    <property type="entry name" value="GUANYLATE_CYCLASE_2"/>
    <property type="match status" value="1"/>
</dbReference>
<evidence type="ECO:0000256" key="1">
    <source>
        <dbReference type="ARBA" id="ARBA00004196"/>
    </source>
</evidence>
<gene>
    <name evidence="10" type="ORF">F7D14_06870</name>
</gene>
<organism evidence="10 11">
    <name type="scientific">Methylocystis parvus</name>
    <dbReference type="NCBI Taxonomy" id="134"/>
    <lineage>
        <taxon>Bacteria</taxon>
        <taxon>Pseudomonadati</taxon>
        <taxon>Pseudomonadota</taxon>
        <taxon>Alphaproteobacteria</taxon>
        <taxon>Hyphomicrobiales</taxon>
        <taxon>Methylocystaceae</taxon>
        <taxon>Methylocystis</taxon>
    </lineage>
</organism>
<dbReference type="GO" id="GO:0006171">
    <property type="term" value="P:cAMP biosynthetic process"/>
    <property type="evidence" value="ECO:0007669"/>
    <property type="project" value="TreeGrafter"/>
</dbReference>
<dbReference type="GO" id="GO:0004016">
    <property type="term" value="F:adenylate cyclase activity"/>
    <property type="evidence" value="ECO:0007669"/>
    <property type="project" value="UniProtKB-ARBA"/>
</dbReference>